<evidence type="ECO:0000313" key="2">
    <source>
        <dbReference type="Proteomes" id="UP000297703"/>
    </source>
</evidence>
<gene>
    <name evidence="1" type="ORF">DR999_PMT01189</name>
</gene>
<protein>
    <submittedName>
        <fullName evidence="1">Small kinetochore-associated protein</fullName>
    </submittedName>
</protein>
<name>A0A4D9EXR0_9SAUR</name>
<dbReference type="AlphaFoldDB" id="A0A4D9EXR0"/>
<proteinExistence type="predicted"/>
<organism evidence="1 2">
    <name type="scientific">Platysternon megacephalum</name>
    <name type="common">big-headed turtle</name>
    <dbReference type="NCBI Taxonomy" id="55544"/>
    <lineage>
        <taxon>Eukaryota</taxon>
        <taxon>Metazoa</taxon>
        <taxon>Chordata</taxon>
        <taxon>Craniata</taxon>
        <taxon>Vertebrata</taxon>
        <taxon>Euteleostomi</taxon>
        <taxon>Archelosauria</taxon>
        <taxon>Testudinata</taxon>
        <taxon>Testudines</taxon>
        <taxon>Cryptodira</taxon>
        <taxon>Durocryptodira</taxon>
        <taxon>Testudinoidea</taxon>
        <taxon>Platysternidae</taxon>
        <taxon>Platysternon</taxon>
    </lineage>
</organism>
<accession>A0A4D9EXR0</accession>
<keyword evidence="2" id="KW-1185">Reference proteome</keyword>
<evidence type="ECO:0000313" key="1">
    <source>
        <dbReference type="EMBL" id="TFK15419.1"/>
    </source>
</evidence>
<reference evidence="1 2" key="1">
    <citation type="submission" date="2019-04" db="EMBL/GenBank/DDBJ databases">
        <title>Draft genome of the big-headed turtle Platysternon megacephalum.</title>
        <authorList>
            <person name="Gong S."/>
        </authorList>
    </citation>
    <scope>NUCLEOTIDE SEQUENCE [LARGE SCALE GENOMIC DNA]</scope>
    <source>
        <strain evidence="1">DO16091913</strain>
        <tissue evidence="1">Muscle</tissue>
    </source>
</reference>
<comment type="caution">
    <text evidence="1">The sequence shown here is derived from an EMBL/GenBank/DDBJ whole genome shotgun (WGS) entry which is preliminary data.</text>
</comment>
<reference evidence="1 2" key="2">
    <citation type="submission" date="2019-04" db="EMBL/GenBank/DDBJ databases">
        <title>The genome sequence of big-headed turtle.</title>
        <authorList>
            <person name="Gong S."/>
        </authorList>
    </citation>
    <scope>NUCLEOTIDE SEQUENCE [LARGE SCALE GENOMIC DNA]</scope>
    <source>
        <strain evidence="1">DO16091913</strain>
        <tissue evidence="1">Muscle</tissue>
    </source>
</reference>
<dbReference type="Proteomes" id="UP000297703">
    <property type="component" value="Unassembled WGS sequence"/>
</dbReference>
<dbReference type="EMBL" id="QXTE01000005">
    <property type="protein sequence ID" value="TFK15419.1"/>
    <property type="molecule type" value="Genomic_DNA"/>
</dbReference>
<sequence length="136" mass="14856">MGTLGTCHCPVSKEDVLAMAVHEESSTSGIRGHNISTLCFRQFCCSLPMNPKSSWEAPSEAVRQSVSEFWVSWTWCVCLGTLQEQTLFSLRKCANTAPDKGQRVVLCHTFAGLNNMPPTHCIGQKQGLAGDTHTAQ</sequence>